<proteinExistence type="inferred from homology"/>
<feature type="binding site" evidence="3">
    <location>
        <position position="31"/>
    </location>
    <ligand>
        <name>Zn(2+)</name>
        <dbReference type="ChEBI" id="CHEBI:29105"/>
    </ligand>
</feature>
<name>A0ABQ4TD20_METOR</name>
<sequence length="68" mass="7440">MSAPRPNRKPALAATCPICGKPAQAETAPFCSTRCADIDLGRWLGERYVISEPLDGEEETPPSREREP</sequence>
<evidence type="ECO:0000256" key="2">
    <source>
        <dbReference type="ARBA" id="ARBA00022833"/>
    </source>
</evidence>
<keyword evidence="5" id="KW-1185">Reference proteome</keyword>
<accession>A0ABQ4TD20</accession>
<dbReference type="PANTHER" id="PTHR36150">
    <property type="entry name" value="DNA GYRASE INHIBITOR YACG"/>
    <property type="match status" value="1"/>
</dbReference>
<dbReference type="InterPro" id="IPR005584">
    <property type="entry name" value="DNA_gyrase_inhibitor_YacG"/>
</dbReference>
<dbReference type="InterPro" id="IPR013088">
    <property type="entry name" value="Znf_NHR/GATA"/>
</dbReference>
<comment type="similarity">
    <text evidence="3">Belongs to the DNA gyrase inhibitor YacG family.</text>
</comment>
<evidence type="ECO:0000313" key="5">
    <source>
        <dbReference type="Proteomes" id="UP001055156"/>
    </source>
</evidence>
<keyword evidence="2 3" id="KW-0862">Zinc</keyword>
<protein>
    <recommendedName>
        <fullName evidence="3">DNA gyrase inhibitor YacG</fullName>
    </recommendedName>
</protein>
<evidence type="ECO:0000313" key="4">
    <source>
        <dbReference type="EMBL" id="GJE29123.1"/>
    </source>
</evidence>
<dbReference type="Gene3D" id="3.30.50.10">
    <property type="entry name" value="Erythroid Transcription Factor GATA-1, subunit A"/>
    <property type="match status" value="1"/>
</dbReference>
<dbReference type="Proteomes" id="UP001055156">
    <property type="component" value="Unassembled WGS sequence"/>
</dbReference>
<comment type="function">
    <text evidence="3">Inhibits all the catalytic activities of DNA gyrase by preventing its interaction with DNA. Acts by binding directly to the C-terminal domain of GyrB, which probably disrupts DNA binding by the gyrase.</text>
</comment>
<gene>
    <name evidence="3 4" type="primary">yacG</name>
    <name evidence="4" type="ORF">LKMONMHP_4001</name>
</gene>
<comment type="caution">
    <text evidence="4">The sequence shown here is derived from an EMBL/GenBank/DDBJ whole genome shotgun (WGS) entry which is preliminary data.</text>
</comment>
<reference evidence="4" key="1">
    <citation type="journal article" date="2021" name="Front. Microbiol.">
        <title>Comprehensive Comparative Genomics and Phenotyping of Methylobacterium Species.</title>
        <authorList>
            <person name="Alessa O."/>
            <person name="Ogura Y."/>
            <person name="Fujitani Y."/>
            <person name="Takami H."/>
            <person name="Hayashi T."/>
            <person name="Sahin N."/>
            <person name="Tani A."/>
        </authorList>
    </citation>
    <scope>NUCLEOTIDE SEQUENCE</scope>
    <source>
        <strain evidence="4">NBRC 15689</strain>
    </source>
</reference>
<dbReference type="RefSeq" id="WP_238313316.1">
    <property type="nucleotide sequence ID" value="NZ_BPQV01000013.1"/>
</dbReference>
<comment type="subunit">
    <text evidence="3">Interacts with GyrB.</text>
</comment>
<reference evidence="4" key="2">
    <citation type="submission" date="2021-08" db="EMBL/GenBank/DDBJ databases">
        <authorList>
            <person name="Tani A."/>
            <person name="Ola A."/>
            <person name="Ogura Y."/>
            <person name="Katsura K."/>
            <person name="Hayashi T."/>
        </authorList>
    </citation>
    <scope>NUCLEOTIDE SEQUENCE</scope>
    <source>
        <strain evidence="4">NBRC 15689</strain>
    </source>
</reference>
<feature type="binding site" evidence="3">
    <location>
        <position position="16"/>
    </location>
    <ligand>
        <name>Zn(2+)</name>
        <dbReference type="ChEBI" id="CHEBI:29105"/>
    </ligand>
</feature>
<evidence type="ECO:0000256" key="1">
    <source>
        <dbReference type="ARBA" id="ARBA00022723"/>
    </source>
</evidence>
<dbReference type="PANTHER" id="PTHR36150:SF1">
    <property type="entry name" value="DNA GYRASE INHIBITOR YACG"/>
    <property type="match status" value="1"/>
</dbReference>
<feature type="binding site" evidence="3">
    <location>
        <position position="19"/>
    </location>
    <ligand>
        <name>Zn(2+)</name>
        <dbReference type="ChEBI" id="CHEBI:29105"/>
    </ligand>
</feature>
<evidence type="ECO:0000256" key="3">
    <source>
        <dbReference type="HAMAP-Rule" id="MF_00649"/>
    </source>
</evidence>
<organism evidence="4 5">
    <name type="scientific">Methylobacterium organophilum</name>
    <dbReference type="NCBI Taxonomy" id="410"/>
    <lineage>
        <taxon>Bacteria</taxon>
        <taxon>Pseudomonadati</taxon>
        <taxon>Pseudomonadota</taxon>
        <taxon>Alphaproteobacteria</taxon>
        <taxon>Hyphomicrobiales</taxon>
        <taxon>Methylobacteriaceae</taxon>
        <taxon>Methylobacterium</taxon>
    </lineage>
</organism>
<dbReference type="Pfam" id="PF03884">
    <property type="entry name" value="YacG"/>
    <property type="match status" value="1"/>
</dbReference>
<keyword evidence="1 3" id="KW-0479">Metal-binding</keyword>
<comment type="cofactor">
    <cofactor evidence="3">
        <name>Zn(2+)</name>
        <dbReference type="ChEBI" id="CHEBI:29105"/>
    </cofactor>
    <text evidence="3">Binds 1 zinc ion.</text>
</comment>
<dbReference type="SUPFAM" id="SSF57716">
    <property type="entry name" value="Glucocorticoid receptor-like (DNA-binding domain)"/>
    <property type="match status" value="1"/>
</dbReference>
<feature type="binding site" evidence="3">
    <location>
        <position position="35"/>
    </location>
    <ligand>
        <name>Zn(2+)</name>
        <dbReference type="ChEBI" id="CHEBI:29105"/>
    </ligand>
</feature>
<dbReference type="HAMAP" id="MF_00649">
    <property type="entry name" value="DNA_gyrase_inhibitor_YacG"/>
    <property type="match status" value="1"/>
</dbReference>
<dbReference type="EMBL" id="BPQV01000013">
    <property type="protein sequence ID" value="GJE29123.1"/>
    <property type="molecule type" value="Genomic_DNA"/>
</dbReference>